<sequence>MNIPIFRASQVCGKTVAGAIDPSLWQLSGTERAQAVKNYFPSNYEASVRKEVYPVVANLTHLLRSQPRALMNRNAGARVGYSCRSLVRQIHNIEGELEADVNQMEKKMDAVDVNGKADDGVCSPVTVFSEHDGKNECDESFASMKTFDMHFSPPFFDSATQSVKDGAQANDATLVSSHQTSSATSSTSVSGSPHF</sequence>
<keyword evidence="2" id="KW-1185">Reference proteome</keyword>
<dbReference type="Proteomes" id="UP001163321">
    <property type="component" value="Chromosome 8"/>
</dbReference>
<evidence type="ECO:0000313" key="1">
    <source>
        <dbReference type="EMBL" id="KAI9907668.1"/>
    </source>
</evidence>
<name>A0ACC0VPM3_9STRA</name>
<protein>
    <submittedName>
        <fullName evidence="1">Uncharacterized protein</fullName>
    </submittedName>
</protein>
<organism evidence="1 2">
    <name type="scientific">Peronosclerospora sorghi</name>
    <dbReference type="NCBI Taxonomy" id="230839"/>
    <lineage>
        <taxon>Eukaryota</taxon>
        <taxon>Sar</taxon>
        <taxon>Stramenopiles</taxon>
        <taxon>Oomycota</taxon>
        <taxon>Peronosporomycetes</taxon>
        <taxon>Peronosporales</taxon>
        <taxon>Peronosporaceae</taxon>
        <taxon>Peronosclerospora</taxon>
    </lineage>
</organism>
<dbReference type="EMBL" id="CM047587">
    <property type="protein sequence ID" value="KAI9907668.1"/>
    <property type="molecule type" value="Genomic_DNA"/>
</dbReference>
<gene>
    <name evidence="1" type="ORF">PsorP6_003303</name>
</gene>
<evidence type="ECO:0000313" key="2">
    <source>
        <dbReference type="Proteomes" id="UP001163321"/>
    </source>
</evidence>
<reference evidence="1 2" key="1">
    <citation type="journal article" date="2022" name="bioRxiv">
        <title>The genome of the oomycete Peronosclerospora sorghi, a cosmopolitan pathogen of maize and sorghum, is inflated with dispersed pseudogenes.</title>
        <authorList>
            <person name="Fletcher K."/>
            <person name="Martin F."/>
            <person name="Isakeit T."/>
            <person name="Cavanaugh K."/>
            <person name="Magill C."/>
            <person name="Michelmore R."/>
        </authorList>
    </citation>
    <scope>NUCLEOTIDE SEQUENCE [LARGE SCALE GENOMIC DNA]</scope>
    <source>
        <strain evidence="1">P6</strain>
    </source>
</reference>
<proteinExistence type="predicted"/>
<comment type="caution">
    <text evidence="1">The sequence shown here is derived from an EMBL/GenBank/DDBJ whole genome shotgun (WGS) entry which is preliminary data.</text>
</comment>
<accession>A0ACC0VPM3</accession>